<feature type="compositionally biased region" description="Basic and acidic residues" evidence="6">
    <location>
        <begin position="45"/>
        <end position="56"/>
    </location>
</feature>
<dbReference type="EMBL" id="JAKWBI020000070">
    <property type="protein sequence ID" value="KAJ2903826.1"/>
    <property type="molecule type" value="Genomic_DNA"/>
</dbReference>
<feature type="region of interest" description="Disordered" evidence="6">
    <location>
        <begin position="553"/>
        <end position="655"/>
    </location>
</feature>
<sequence length="655" mass="72390">MSTGDTAPPAVVTALLPPPTASESTMSSPLSEVKDADPDEMDEDHLDHLPQKHDASDSTSNLSDIHSDPPESEAETDRLFDTPQKPAHHKDVFVNHNNEAKIFERSPSKLQQELILKDGPSKDGAACRSPSHSPLQSPCSPSFRPTSTRPTELESPTKPQKEPKQSELATDGAESDTKKRKRSMAPDDSDSDAPLRKRTGSVQAVEKETISTEASAPDEATVINHEPSDGHSTVEDEGATPSEKKKAEPPKLAPTEEPDQVTPDTSKSKRKRGSTRKRRSPVDTDNTDVYHAHDTHDDEVPPVAEEDATHGADDDHMDVDGDHEVDIAHKNEEELEKKRLAYGQLAAIEKHFAAFRDRLYEERLEQLNQEEAMLRGETPTHPEYLAMMQCVDARLQEQLQHSESHLKHDVESLDTWAVSRRGQIMSQYHQGVRASRERTLSELGKQWFEIQYERRRRADSTPDFGIKFPVQRPQQIRQAVAYNKEVSILSGVAKYQGFPAAPELNGAAASEVEDDFDAITRAQQPITSVVHQFHEYGISNRVLGPAGEQFIEQTPWANPNHPSHHTPRNPSIQAESAPLPRRQLSQQNPFGMHGSVPGLSNGQSNHKPNARQQHYNTDPSSGNHAEHPVGHPKGGGKAASDMAVKPDTLTQAAVV</sequence>
<organism evidence="7 8">
    <name type="scientific">Zalerion maritima</name>
    <dbReference type="NCBI Taxonomy" id="339359"/>
    <lineage>
        <taxon>Eukaryota</taxon>
        <taxon>Fungi</taxon>
        <taxon>Dikarya</taxon>
        <taxon>Ascomycota</taxon>
        <taxon>Pezizomycotina</taxon>
        <taxon>Sordariomycetes</taxon>
        <taxon>Lulworthiomycetidae</taxon>
        <taxon>Lulworthiales</taxon>
        <taxon>Lulworthiaceae</taxon>
        <taxon>Zalerion</taxon>
    </lineage>
</organism>
<evidence type="ECO:0000256" key="6">
    <source>
        <dbReference type="SAM" id="MobiDB-lite"/>
    </source>
</evidence>
<evidence type="ECO:0000313" key="8">
    <source>
        <dbReference type="Proteomes" id="UP001201980"/>
    </source>
</evidence>
<dbReference type="Proteomes" id="UP001201980">
    <property type="component" value="Unassembled WGS sequence"/>
</dbReference>
<dbReference type="PANTHER" id="PTHR21964">
    <property type="entry name" value="BREAST CANCER METASTASIS-SUPPRESSOR 1"/>
    <property type="match status" value="1"/>
</dbReference>
<evidence type="ECO:0000313" key="7">
    <source>
        <dbReference type="EMBL" id="KAJ2903826.1"/>
    </source>
</evidence>
<comment type="subcellular location">
    <subcellularLocation>
        <location evidence="1">Nucleus</location>
    </subcellularLocation>
</comment>
<keyword evidence="8" id="KW-1185">Reference proteome</keyword>
<feature type="compositionally biased region" description="Polar residues" evidence="6">
    <location>
        <begin position="598"/>
        <end position="623"/>
    </location>
</feature>
<keyword evidence="5" id="KW-0539">Nucleus</keyword>
<accession>A0AAD5RUN9</accession>
<feature type="compositionally biased region" description="Low complexity" evidence="6">
    <location>
        <begin position="1"/>
        <end position="15"/>
    </location>
</feature>
<comment type="caution">
    <text evidence="7">The sequence shown here is derived from an EMBL/GenBank/DDBJ whole genome shotgun (WGS) entry which is preliminary data.</text>
</comment>
<dbReference type="SMART" id="SM01401">
    <property type="entry name" value="Sds3"/>
    <property type="match status" value="1"/>
</dbReference>
<gene>
    <name evidence="7" type="ORF">MKZ38_009301</name>
</gene>
<protein>
    <recommendedName>
        <fullName evidence="9">Transcriptional regulatory protein DEP1</fullName>
    </recommendedName>
</protein>
<dbReference type="GO" id="GO:0010468">
    <property type="term" value="P:regulation of gene expression"/>
    <property type="evidence" value="ECO:0007669"/>
    <property type="project" value="UniProtKB-ARBA"/>
</dbReference>
<dbReference type="GO" id="GO:0005654">
    <property type="term" value="C:nucleoplasm"/>
    <property type="evidence" value="ECO:0007669"/>
    <property type="project" value="UniProtKB-ARBA"/>
</dbReference>
<evidence type="ECO:0008006" key="9">
    <source>
        <dbReference type="Google" id="ProtNLM"/>
    </source>
</evidence>
<dbReference type="Pfam" id="PF08598">
    <property type="entry name" value="Sds3"/>
    <property type="match status" value="1"/>
</dbReference>
<feature type="compositionally biased region" description="Basic residues" evidence="6">
    <location>
        <begin position="268"/>
        <end position="279"/>
    </location>
</feature>
<keyword evidence="2" id="KW-0678">Repressor</keyword>
<dbReference type="Gene3D" id="1.20.5.1500">
    <property type="match status" value="1"/>
</dbReference>
<feature type="compositionally biased region" description="Polar residues" evidence="6">
    <location>
        <begin position="130"/>
        <end position="150"/>
    </location>
</feature>
<feature type="compositionally biased region" description="Basic and acidic residues" evidence="6">
    <location>
        <begin position="65"/>
        <end position="80"/>
    </location>
</feature>
<feature type="compositionally biased region" description="Basic and acidic residues" evidence="6">
    <location>
        <begin position="89"/>
        <end position="107"/>
    </location>
</feature>
<feature type="compositionally biased region" description="Basic and acidic residues" evidence="6">
    <location>
        <begin position="288"/>
        <end position="299"/>
    </location>
</feature>
<keyword evidence="3" id="KW-0805">Transcription regulation</keyword>
<feature type="region of interest" description="Disordered" evidence="6">
    <location>
        <begin position="1"/>
        <end position="321"/>
    </location>
</feature>
<evidence type="ECO:0000256" key="3">
    <source>
        <dbReference type="ARBA" id="ARBA00023015"/>
    </source>
</evidence>
<dbReference type="AlphaFoldDB" id="A0AAD5RUN9"/>
<evidence type="ECO:0000256" key="5">
    <source>
        <dbReference type="ARBA" id="ARBA00023242"/>
    </source>
</evidence>
<evidence type="ECO:0000256" key="2">
    <source>
        <dbReference type="ARBA" id="ARBA00022491"/>
    </source>
</evidence>
<keyword evidence="4" id="KW-0804">Transcription</keyword>
<evidence type="ECO:0000256" key="1">
    <source>
        <dbReference type="ARBA" id="ARBA00004123"/>
    </source>
</evidence>
<evidence type="ECO:0000256" key="4">
    <source>
        <dbReference type="ARBA" id="ARBA00023163"/>
    </source>
</evidence>
<name>A0AAD5RUN9_9PEZI</name>
<dbReference type="InterPro" id="IPR013907">
    <property type="entry name" value="Sds3"/>
</dbReference>
<reference evidence="7" key="1">
    <citation type="submission" date="2022-07" db="EMBL/GenBank/DDBJ databases">
        <title>Draft genome sequence of Zalerion maritima ATCC 34329, a (micro)plastics degrading marine fungus.</title>
        <authorList>
            <person name="Paco A."/>
            <person name="Goncalves M.F.M."/>
            <person name="Rocha-Santos T.A.P."/>
            <person name="Alves A."/>
        </authorList>
    </citation>
    <scope>NUCLEOTIDE SEQUENCE</scope>
    <source>
        <strain evidence="7">ATCC 34329</strain>
    </source>
</reference>
<feature type="compositionally biased region" description="Basic and acidic residues" evidence="6">
    <location>
        <begin position="307"/>
        <end position="321"/>
    </location>
</feature>
<proteinExistence type="predicted"/>